<comment type="subcellular location">
    <subcellularLocation>
        <location evidence="1">Cell membrane</location>
        <topology evidence="1">Multi-pass membrane protein</topology>
    </subcellularLocation>
</comment>
<evidence type="ECO:0000313" key="9">
    <source>
        <dbReference type="EMBL" id="MPL70883.1"/>
    </source>
</evidence>
<dbReference type="InterPro" id="IPR051447">
    <property type="entry name" value="Lipoprotein-release_system"/>
</dbReference>
<feature type="domain" description="MacB-like periplasmic core" evidence="8">
    <location>
        <begin position="20"/>
        <end position="234"/>
    </location>
</feature>
<evidence type="ECO:0000256" key="4">
    <source>
        <dbReference type="ARBA" id="ARBA00022989"/>
    </source>
</evidence>
<protein>
    <submittedName>
        <fullName evidence="9">Uncharacterized protein</fullName>
    </submittedName>
</protein>
<name>A0A644TV80_9ZZZZ</name>
<feature type="transmembrane region" description="Helical" evidence="6">
    <location>
        <begin position="281"/>
        <end position="304"/>
    </location>
</feature>
<evidence type="ECO:0000256" key="2">
    <source>
        <dbReference type="ARBA" id="ARBA00022475"/>
    </source>
</evidence>
<evidence type="ECO:0000256" key="5">
    <source>
        <dbReference type="ARBA" id="ARBA00023136"/>
    </source>
</evidence>
<dbReference type="EMBL" id="VSSQ01000055">
    <property type="protein sequence ID" value="MPL70883.1"/>
    <property type="molecule type" value="Genomic_DNA"/>
</dbReference>
<keyword evidence="5 6" id="KW-0472">Membrane</keyword>
<feature type="transmembrane region" description="Helical" evidence="6">
    <location>
        <begin position="325"/>
        <end position="353"/>
    </location>
</feature>
<keyword evidence="3 6" id="KW-0812">Transmembrane</keyword>
<dbReference type="PANTHER" id="PTHR30489:SF0">
    <property type="entry name" value="LIPOPROTEIN-RELEASING SYSTEM TRANSMEMBRANE PROTEIN LOLE"/>
    <property type="match status" value="1"/>
</dbReference>
<sequence length="420" mass="45697">MTRTLISIAFRNVVRHWRRSLISATVLTVGIGMFIFFDSVLAGMDRMTIDSMVQFNDASLKVMTSEYYENRRTMPLSHGLERTAELAAEIAAALPEATTTPRTPFMAFASNRIDSLPALGYAIDPSTDSLVFKLENQIDTGSWFSAAPEEKEILIGKLLARDLGLKENDWILLSARMTDDSLNADEYKIAGILDIPDMSLNESGIFMSYAEAKQFLGDDLPVTTLAVALPRPANLSKELGDSLASAAIIEKNHEGIRAVSIAEAANDYLAMRDMKAKYSSLIIFIVLLIAGVGIVNTILMSVYSRIKEIGVLRAYGMTSAHIRRLFSIEGLLIGLIGSSAALALGSLLVWWSVRSGIPIGDYFGGLDMGVIPMGDGLRGEWHPGTMVFGFLFGVAASWISARIPAAKAGKLEVTEALRFV</sequence>
<dbReference type="InterPro" id="IPR025857">
    <property type="entry name" value="MacB_PCD"/>
</dbReference>
<evidence type="ECO:0000256" key="3">
    <source>
        <dbReference type="ARBA" id="ARBA00022692"/>
    </source>
</evidence>
<feature type="transmembrane region" description="Helical" evidence="6">
    <location>
        <begin position="381"/>
        <end position="401"/>
    </location>
</feature>
<dbReference type="Pfam" id="PF12704">
    <property type="entry name" value="MacB_PCD"/>
    <property type="match status" value="1"/>
</dbReference>
<dbReference type="AlphaFoldDB" id="A0A644TV80"/>
<dbReference type="GO" id="GO:0098797">
    <property type="term" value="C:plasma membrane protein complex"/>
    <property type="evidence" value="ECO:0007669"/>
    <property type="project" value="TreeGrafter"/>
</dbReference>
<evidence type="ECO:0000256" key="6">
    <source>
        <dbReference type="SAM" id="Phobius"/>
    </source>
</evidence>
<dbReference type="InterPro" id="IPR003838">
    <property type="entry name" value="ABC3_permease_C"/>
</dbReference>
<proteinExistence type="predicted"/>
<reference evidence="9" key="1">
    <citation type="submission" date="2019-08" db="EMBL/GenBank/DDBJ databases">
        <authorList>
            <person name="Kucharzyk K."/>
            <person name="Murdoch R.W."/>
            <person name="Higgins S."/>
            <person name="Loffler F."/>
        </authorList>
    </citation>
    <scope>NUCLEOTIDE SEQUENCE</scope>
</reference>
<dbReference type="PANTHER" id="PTHR30489">
    <property type="entry name" value="LIPOPROTEIN-RELEASING SYSTEM TRANSMEMBRANE PROTEIN LOLE"/>
    <property type="match status" value="1"/>
</dbReference>
<evidence type="ECO:0000259" key="8">
    <source>
        <dbReference type="Pfam" id="PF12704"/>
    </source>
</evidence>
<accession>A0A644TV80</accession>
<organism evidence="9">
    <name type="scientific">bioreactor metagenome</name>
    <dbReference type="NCBI Taxonomy" id="1076179"/>
    <lineage>
        <taxon>unclassified sequences</taxon>
        <taxon>metagenomes</taxon>
        <taxon>ecological metagenomes</taxon>
    </lineage>
</organism>
<feature type="transmembrane region" description="Helical" evidence="6">
    <location>
        <begin position="21"/>
        <end position="44"/>
    </location>
</feature>
<comment type="caution">
    <text evidence="9">The sequence shown here is derived from an EMBL/GenBank/DDBJ whole genome shotgun (WGS) entry which is preliminary data.</text>
</comment>
<dbReference type="Pfam" id="PF02687">
    <property type="entry name" value="FtsX"/>
    <property type="match status" value="1"/>
</dbReference>
<gene>
    <name evidence="9" type="ORF">SDC9_16645</name>
</gene>
<dbReference type="GO" id="GO:0044874">
    <property type="term" value="P:lipoprotein localization to outer membrane"/>
    <property type="evidence" value="ECO:0007669"/>
    <property type="project" value="TreeGrafter"/>
</dbReference>
<evidence type="ECO:0000256" key="1">
    <source>
        <dbReference type="ARBA" id="ARBA00004651"/>
    </source>
</evidence>
<keyword evidence="2" id="KW-1003">Cell membrane</keyword>
<evidence type="ECO:0000259" key="7">
    <source>
        <dbReference type="Pfam" id="PF02687"/>
    </source>
</evidence>
<feature type="domain" description="ABC3 transporter permease C-terminal" evidence="7">
    <location>
        <begin position="281"/>
        <end position="412"/>
    </location>
</feature>
<keyword evidence="4 6" id="KW-1133">Transmembrane helix</keyword>